<evidence type="ECO:0000313" key="3">
    <source>
        <dbReference type="WBParaSite" id="HPBE_0000126101-mRNA-1"/>
    </source>
</evidence>
<dbReference type="OrthoDB" id="5870755at2759"/>
<organism evidence="2 3">
    <name type="scientific">Heligmosomoides polygyrus</name>
    <name type="common">Parasitic roundworm</name>
    <dbReference type="NCBI Taxonomy" id="6339"/>
    <lineage>
        <taxon>Eukaryota</taxon>
        <taxon>Metazoa</taxon>
        <taxon>Ecdysozoa</taxon>
        <taxon>Nematoda</taxon>
        <taxon>Chromadorea</taxon>
        <taxon>Rhabditida</taxon>
        <taxon>Rhabditina</taxon>
        <taxon>Rhabditomorpha</taxon>
        <taxon>Strongyloidea</taxon>
        <taxon>Heligmosomidae</taxon>
        <taxon>Heligmosomoides</taxon>
    </lineage>
</organism>
<evidence type="ECO:0000313" key="1">
    <source>
        <dbReference type="EMBL" id="VDO19644.1"/>
    </source>
</evidence>
<keyword evidence="2" id="KW-1185">Reference proteome</keyword>
<dbReference type="EMBL" id="UZAH01001297">
    <property type="protein sequence ID" value="VDO19644.1"/>
    <property type="molecule type" value="Genomic_DNA"/>
</dbReference>
<proteinExistence type="predicted"/>
<gene>
    <name evidence="1" type="ORF">HPBE_LOCUS1262</name>
</gene>
<evidence type="ECO:0000313" key="2">
    <source>
        <dbReference type="Proteomes" id="UP000050761"/>
    </source>
</evidence>
<accession>A0A3P7U5S5</accession>
<dbReference type="Proteomes" id="UP000050761">
    <property type="component" value="Unassembled WGS sequence"/>
</dbReference>
<reference evidence="3" key="2">
    <citation type="submission" date="2019-09" db="UniProtKB">
        <authorList>
            <consortium name="WormBaseParasite"/>
        </authorList>
    </citation>
    <scope>IDENTIFICATION</scope>
</reference>
<reference evidence="1 2" key="1">
    <citation type="submission" date="2018-11" db="EMBL/GenBank/DDBJ databases">
        <authorList>
            <consortium name="Pathogen Informatics"/>
        </authorList>
    </citation>
    <scope>NUCLEOTIDE SEQUENCE [LARGE SCALE GENOMIC DNA]</scope>
</reference>
<name>A0A183F519_HELPZ</name>
<dbReference type="AlphaFoldDB" id="A0A183F519"/>
<accession>A0A183F519</accession>
<dbReference type="WBParaSite" id="HPBE_0000126101-mRNA-1">
    <property type="protein sequence ID" value="HPBE_0000126101-mRNA-1"/>
    <property type="gene ID" value="HPBE_0000126101"/>
</dbReference>
<sequence length="119" mass="13653">MYNAKPQQDAGCREDLAMNVGGGVIGMDAIVVFRKLAERNVQFYVIFSATHKSCFRCDGNINLERGHEQLVPEWAGMCSACALFCYYWLVRSYLPMLLTYATCTKLSPFKLHWRPYKKV</sequence>
<protein>
    <submittedName>
        <fullName evidence="3">ThiF domain-containing protein</fullName>
    </submittedName>
</protein>